<keyword evidence="2" id="KW-0805">Transcription regulation</keyword>
<evidence type="ECO:0000256" key="1">
    <source>
        <dbReference type="ARBA" id="ARBA00007692"/>
    </source>
</evidence>
<protein>
    <submittedName>
        <fullName evidence="4">Uncharacterized protein</fullName>
    </submittedName>
</protein>
<keyword evidence="5" id="KW-1185">Reference proteome</keyword>
<dbReference type="InterPro" id="IPR038538">
    <property type="entry name" value="MTERF_sf"/>
</dbReference>
<dbReference type="Gene3D" id="1.25.70.10">
    <property type="entry name" value="Transcription termination factor 3, mitochondrial"/>
    <property type="match status" value="1"/>
</dbReference>
<dbReference type="Proteomes" id="UP000824469">
    <property type="component" value="Unassembled WGS sequence"/>
</dbReference>
<reference evidence="4 5" key="1">
    <citation type="journal article" date="2021" name="Nat. Plants">
        <title>The Taxus genome provides insights into paclitaxel biosynthesis.</title>
        <authorList>
            <person name="Xiong X."/>
            <person name="Gou J."/>
            <person name="Liao Q."/>
            <person name="Li Y."/>
            <person name="Zhou Q."/>
            <person name="Bi G."/>
            <person name="Li C."/>
            <person name="Du R."/>
            <person name="Wang X."/>
            <person name="Sun T."/>
            <person name="Guo L."/>
            <person name="Liang H."/>
            <person name="Lu P."/>
            <person name="Wu Y."/>
            <person name="Zhang Z."/>
            <person name="Ro D.K."/>
            <person name="Shang Y."/>
            <person name="Huang S."/>
            <person name="Yan J."/>
        </authorList>
    </citation>
    <scope>NUCLEOTIDE SEQUENCE [LARGE SCALE GENOMIC DNA]</scope>
    <source>
        <strain evidence="4">Ta-2019</strain>
    </source>
</reference>
<dbReference type="InterPro" id="IPR003690">
    <property type="entry name" value="MTERF"/>
</dbReference>
<evidence type="ECO:0000256" key="3">
    <source>
        <dbReference type="ARBA" id="ARBA00022946"/>
    </source>
</evidence>
<organism evidence="4 5">
    <name type="scientific">Taxus chinensis</name>
    <name type="common">Chinese yew</name>
    <name type="synonym">Taxus wallichiana var. chinensis</name>
    <dbReference type="NCBI Taxonomy" id="29808"/>
    <lineage>
        <taxon>Eukaryota</taxon>
        <taxon>Viridiplantae</taxon>
        <taxon>Streptophyta</taxon>
        <taxon>Embryophyta</taxon>
        <taxon>Tracheophyta</taxon>
        <taxon>Spermatophyta</taxon>
        <taxon>Pinopsida</taxon>
        <taxon>Pinidae</taxon>
        <taxon>Conifers II</taxon>
        <taxon>Cupressales</taxon>
        <taxon>Taxaceae</taxon>
        <taxon>Taxus</taxon>
    </lineage>
</organism>
<gene>
    <name evidence="4" type="ORF">KI387_027974</name>
</gene>
<keyword evidence="2" id="KW-0804">Transcription</keyword>
<dbReference type="EMBL" id="JAHRHJ020000006">
    <property type="protein sequence ID" value="KAH9312939.1"/>
    <property type="molecule type" value="Genomic_DNA"/>
</dbReference>
<comment type="caution">
    <text evidence="4">The sequence shown here is derived from an EMBL/GenBank/DDBJ whole genome shotgun (WGS) entry which is preliminary data.</text>
</comment>
<comment type="similarity">
    <text evidence="1">Belongs to the mTERF family.</text>
</comment>
<evidence type="ECO:0000313" key="5">
    <source>
        <dbReference type="Proteomes" id="UP000824469"/>
    </source>
</evidence>
<name>A0AA38FYY0_TAXCH</name>
<evidence type="ECO:0000313" key="4">
    <source>
        <dbReference type="EMBL" id="KAH9312939.1"/>
    </source>
</evidence>
<dbReference type="AlphaFoldDB" id="A0AA38FYY0"/>
<keyword evidence="2" id="KW-0806">Transcription termination</keyword>
<dbReference type="SMART" id="SM00733">
    <property type="entry name" value="Mterf"/>
    <property type="match status" value="2"/>
</dbReference>
<dbReference type="GO" id="GO:0006353">
    <property type="term" value="P:DNA-templated transcription termination"/>
    <property type="evidence" value="ECO:0007669"/>
    <property type="project" value="UniProtKB-KW"/>
</dbReference>
<proteinExistence type="inferred from homology"/>
<dbReference type="GO" id="GO:0003676">
    <property type="term" value="F:nucleic acid binding"/>
    <property type="evidence" value="ECO:0007669"/>
    <property type="project" value="InterPro"/>
</dbReference>
<dbReference type="Pfam" id="PF02536">
    <property type="entry name" value="mTERF"/>
    <property type="match status" value="1"/>
</dbReference>
<evidence type="ECO:0000256" key="2">
    <source>
        <dbReference type="ARBA" id="ARBA00022472"/>
    </source>
</evidence>
<sequence length="303" mass="33869">MVANGSTVEVIIQANKRDLTEISTDLRRVPRRMISAQSNPKGPIEICSGLGAVPRRSISAWSNRTGPIGIYLGLGRILTRAISAQPDLKVPTENYSGLGEVRIRSISARLNQKGITEFNCILGRNSFYQNCLWASKRSFFRTVTLGPSIFYQARAISIVPQKTFAIASNLPPEYQMPTVTWGVVQGDKEKLASRALIFTYLRSLGIVPDELEDLELPSTVDIMKERVEFLQGMGLSIKDINEYPLMLGCSVRKNLIPVLEFFYRFGLEKSDLPILLGRYPQVLHASVCCGACSHYQVFKRARH</sequence>
<keyword evidence="3" id="KW-0809">Transit peptide</keyword>
<accession>A0AA38FYY0</accession>